<dbReference type="CDD" id="cd16282">
    <property type="entry name" value="metallo-hydrolase-like_MBL-fold"/>
    <property type="match status" value="1"/>
</dbReference>
<sequence>MRSQVGENGSEARPRTEEIAPGVHAYVQPHGGWCVSNSGIVVGTDAVVVIDTAATESRARALLDTVLTLAPGRRQLVVSTHHHGDHTFGNWVFAPHATLIAHELGPAEVVRKGLGMQRMWHDVAWGRIDITLPSVTMRDHLTLHTGGPRVELAHYGTAHAQDDIVAWLPEHRVLFAGDILFSGCTPFVLMGSLDGSLRAMARLRELEPRVIVCGHGEVCGPEVIDANEAYLRWVRETARAARAQGLTPLEAARRADLGEFAGLRDPERLVANLHRAYFELEGGAPGGYISSTPVMREMVEYNGGRPLTCTA</sequence>
<dbReference type="Pfam" id="PF00753">
    <property type="entry name" value="Lactamase_B"/>
    <property type="match status" value="1"/>
</dbReference>
<protein>
    <submittedName>
        <fullName evidence="2">MBL fold metallo-hydrolase</fullName>
    </submittedName>
</protein>
<feature type="domain" description="Metallo-beta-lactamase" evidence="1">
    <location>
        <begin position="35"/>
        <end position="215"/>
    </location>
</feature>
<dbReference type="Proteomes" id="UP001206206">
    <property type="component" value="Unassembled WGS sequence"/>
</dbReference>
<accession>A0ABT1PGK7</accession>
<proteinExistence type="predicted"/>
<dbReference type="SMART" id="SM00849">
    <property type="entry name" value="Lactamase_B"/>
    <property type="match status" value="1"/>
</dbReference>
<evidence type="ECO:0000313" key="2">
    <source>
        <dbReference type="EMBL" id="MCQ4044501.1"/>
    </source>
</evidence>
<dbReference type="InterPro" id="IPR050855">
    <property type="entry name" value="NDM-1-like"/>
</dbReference>
<gene>
    <name evidence="2" type="ORF">NON19_21330</name>
</gene>
<dbReference type="SUPFAM" id="SSF56281">
    <property type="entry name" value="Metallo-hydrolase/oxidoreductase"/>
    <property type="match status" value="1"/>
</dbReference>
<organism evidence="2 3">
    <name type="scientific">Streptantibioticus rubrisoli</name>
    <dbReference type="NCBI Taxonomy" id="1387313"/>
    <lineage>
        <taxon>Bacteria</taxon>
        <taxon>Bacillati</taxon>
        <taxon>Actinomycetota</taxon>
        <taxon>Actinomycetes</taxon>
        <taxon>Kitasatosporales</taxon>
        <taxon>Streptomycetaceae</taxon>
        <taxon>Streptantibioticus</taxon>
    </lineage>
</organism>
<dbReference type="InterPro" id="IPR036866">
    <property type="entry name" value="RibonucZ/Hydroxyglut_hydro"/>
</dbReference>
<keyword evidence="3" id="KW-1185">Reference proteome</keyword>
<dbReference type="Gene3D" id="3.60.15.10">
    <property type="entry name" value="Ribonuclease Z/Hydroxyacylglutathione hydrolase-like"/>
    <property type="match status" value="1"/>
</dbReference>
<dbReference type="PANTHER" id="PTHR42951:SF4">
    <property type="entry name" value="ACYL-COENZYME A THIOESTERASE MBLAC2"/>
    <property type="match status" value="1"/>
</dbReference>
<dbReference type="InterPro" id="IPR001279">
    <property type="entry name" value="Metallo-B-lactamas"/>
</dbReference>
<dbReference type="PANTHER" id="PTHR42951">
    <property type="entry name" value="METALLO-BETA-LACTAMASE DOMAIN-CONTAINING"/>
    <property type="match status" value="1"/>
</dbReference>
<dbReference type="EMBL" id="JANFNH010000028">
    <property type="protein sequence ID" value="MCQ4044501.1"/>
    <property type="molecule type" value="Genomic_DNA"/>
</dbReference>
<name>A0ABT1PGK7_9ACTN</name>
<evidence type="ECO:0000259" key="1">
    <source>
        <dbReference type="SMART" id="SM00849"/>
    </source>
</evidence>
<dbReference type="RefSeq" id="WP_255930380.1">
    <property type="nucleotide sequence ID" value="NZ_JANFNH010000028.1"/>
</dbReference>
<comment type="caution">
    <text evidence="2">The sequence shown here is derived from an EMBL/GenBank/DDBJ whole genome shotgun (WGS) entry which is preliminary data.</text>
</comment>
<evidence type="ECO:0000313" key="3">
    <source>
        <dbReference type="Proteomes" id="UP001206206"/>
    </source>
</evidence>
<reference evidence="2 3" key="1">
    <citation type="submission" date="2022-06" db="EMBL/GenBank/DDBJ databases">
        <title>Draft genome sequence of type strain Streptomyces rubrisoli DSM 42083.</title>
        <authorList>
            <person name="Duangmal K."/>
            <person name="Klaysubun C."/>
        </authorList>
    </citation>
    <scope>NUCLEOTIDE SEQUENCE [LARGE SCALE GENOMIC DNA]</scope>
    <source>
        <strain evidence="2 3">DSM 42083</strain>
    </source>
</reference>